<keyword evidence="1" id="KW-1133">Transmembrane helix</keyword>
<dbReference type="Pfam" id="PF04773">
    <property type="entry name" value="FecR"/>
    <property type="match status" value="1"/>
</dbReference>
<dbReference type="InterPro" id="IPR032508">
    <property type="entry name" value="FecR_C"/>
</dbReference>
<dbReference type="PANTHER" id="PTHR30273">
    <property type="entry name" value="PERIPLASMIC SIGNAL SENSOR AND SIGMA FACTOR ACTIVATOR FECR-RELATED"/>
    <property type="match status" value="1"/>
</dbReference>
<organism evidence="4 5">
    <name type="scientific">Chitinophaga oryziterrae</name>
    <dbReference type="NCBI Taxonomy" id="1031224"/>
    <lineage>
        <taxon>Bacteria</taxon>
        <taxon>Pseudomonadati</taxon>
        <taxon>Bacteroidota</taxon>
        <taxon>Chitinophagia</taxon>
        <taxon>Chitinophagales</taxon>
        <taxon>Chitinophagaceae</taxon>
        <taxon>Chitinophaga</taxon>
    </lineage>
</organism>
<comment type="caution">
    <text evidence="4">The sequence shown here is derived from an EMBL/GenBank/DDBJ whole genome shotgun (WGS) entry which is preliminary data.</text>
</comment>
<dbReference type="InterPro" id="IPR012373">
    <property type="entry name" value="Ferrdict_sens_TM"/>
</dbReference>
<dbReference type="OrthoDB" id="625980at2"/>
<dbReference type="Pfam" id="PF16344">
    <property type="entry name" value="FecR_C"/>
    <property type="match status" value="1"/>
</dbReference>
<dbReference type="PIRSF" id="PIRSF018266">
    <property type="entry name" value="FecR"/>
    <property type="match status" value="1"/>
</dbReference>
<keyword evidence="1" id="KW-0472">Membrane</keyword>
<keyword evidence="5" id="KW-1185">Reference proteome</keyword>
<evidence type="ECO:0000313" key="4">
    <source>
        <dbReference type="EMBL" id="MVT42222.1"/>
    </source>
</evidence>
<evidence type="ECO:0000259" key="3">
    <source>
        <dbReference type="Pfam" id="PF16344"/>
    </source>
</evidence>
<dbReference type="Gene3D" id="2.60.120.1440">
    <property type="match status" value="1"/>
</dbReference>
<dbReference type="Gene3D" id="3.55.50.30">
    <property type="match status" value="1"/>
</dbReference>
<accession>A0A6N8JDM7</accession>
<proteinExistence type="predicted"/>
<dbReference type="Proteomes" id="UP000468388">
    <property type="component" value="Unassembled WGS sequence"/>
</dbReference>
<dbReference type="AlphaFoldDB" id="A0A6N8JDM7"/>
<dbReference type="FunFam" id="2.60.120.1440:FF:000001">
    <property type="entry name" value="Putative anti-sigma factor"/>
    <property type="match status" value="1"/>
</dbReference>
<name>A0A6N8JDM7_9BACT</name>
<keyword evidence="1" id="KW-0812">Transmembrane</keyword>
<gene>
    <name evidence="4" type="ORF">GO495_16650</name>
</gene>
<feature type="transmembrane region" description="Helical" evidence="1">
    <location>
        <begin position="76"/>
        <end position="94"/>
    </location>
</feature>
<dbReference type="InterPro" id="IPR006860">
    <property type="entry name" value="FecR"/>
</dbReference>
<feature type="domain" description="Protein FecR C-terminal" evidence="3">
    <location>
        <begin position="312"/>
        <end position="378"/>
    </location>
</feature>
<reference evidence="4 5" key="1">
    <citation type="submission" date="2019-12" db="EMBL/GenBank/DDBJ databases">
        <title>The draft genomic sequence of strain Chitinophaga oryziterrae JCM 16595.</title>
        <authorList>
            <person name="Zhang X."/>
        </authorList>
    </citation>
    <scope>NUCLEOTIDE SEQUENCE [LARGE SCALE GENOMIC DNA]</scope>
    <source>
        <strain evidence="4 5">JCM 16595</strain>
    </source>
</reference>
<evidence type="ECO:0000259" key="2">
    <source>
        <dbReference type="Pfam" id="PF04773"/>
    </source>
</evidence>
<dbReference type="GO" id="GO:0016989">
    <property type="term" value="F:sigma factor antagonist activity"/>
    <property type="evidence" value="ECO:0007669"/>
    <property type="project" value="TreeGrafter"/>
</dbReference>
<dbReference type="RefSeq" id="WP_157300849.1">
    <property type="nucleotide sequence ID" value="NZ_BAAAZB010000005.1"/>
</dbReference>
<evidence type="ECO:0000256" key="1">
    <source>
        <dbReference type="SAM" id="Phobius"/>
    </source>
</evidence>
<dbReference type="EMBL" id="WRXO01000004">
    <property type="protein sequence ID" value="MVT42222.1"/>
    <property type="molecule type" value="Genomic_DNA"/>
</dbReference>
<feature type="domain" description="FecR protein" evidence="2">
    <location>
        <begin position="175"/>
        <end position="270"/>
    </location>
</feature>
<evidence type="ECO:0000313" key="5">
    <source>
        <dbReference type="Proteomes" id="UP000468388"/>
    </source>
</evidence>
<sequence length="380" mass="42416">MSDLTPEQISLLADKLLKGTISPEERILFEKWYNTLPEEAVEWNDDAVHSREELQHRMLSPVLQYIRGEKMVVRRWYWAAASILILFIAGSIYYTKEKKERLQAVNQSKLHNNILPGSNKATLTLSNGTVISLEDEHSGTLARQGSVQIIKLNNGQLAYKDGQGKDGGQPVSFNTLSTPRGGQYQVTLPDGTVVWMNAASSLVFPTAFTGKDRTVKLKGEAYFEVAANEHQPFIVSVNNMEVRVLGTHFNVMAYEEEQVVKTTLLQGMVKVAASNKEVLLKPGQQAKLKHSGEMNVLPVNVEEVIAWKNGIFSFNDATIEEVMQQIARWYDAEVVYPDGVPKGLFRGEIDRSADISTVLKILEVSGVKFTVEGHKILVRA</sequence>
<protein>
    <submittedName>
        <fullName evidence="4">DUF4974 domain-containing protein</fullName>
    </submittedName>
</protein>
<dbReference type="PANTHER" id="PTHR30273:SF2">
    <property type="entry name" value="PROTEIN FECR"/>
    <property type="match status" value="1"/>
</dbReference>